<evidence type="ECO:0000313" key="1">
    <source>
        <dbReference type="EMBL" id="SNT60657.1"/>
    </source>
</evidence>
<evidence type="ECO:0000313" key="2">
    <source>
        <dbReference type="Proteomes" id="UP000198282"/>
    </source>
</evidence>
<keyword evidence="2" id="KW-1185">Reference proteome</keyword>
<protein>
    <submittedName>
        <fullName evidence="1">Uncharacterized protein</fullName>
    </submittedName>
</protein>
<name>A0A239P0I8_9ACTN</name>
<dbReference type="RefSeq" id="WP_143653584.1">
    <property type="nucleotide sequence ID" value="NZ_FZOD01000078.1"/>
</dbReference>
<gene>
    <name evidence="1" type="ORF">SAMN05216276_107842</name>
</gene>
<sequence>MTAANAFLSMTCYAHQRYGVPYVRTSVRVRGERQIRTFLAMCRLAGRRPHELAADLVLAAIRAAQCDHEVQHAVAELSAALSQEDTELNQAVDDGDQDELAAAHGQAS</sequence>
<organism evidence="1 2">
    <name type="scientific">Streptosporangium subroseum</name>
    <dbReference type="NCBI Taxonomy" id="106412"/>
    <lineage>
        <taxon>Bacteria</taxon>
        <taxon>Bacillati</taxon>
        <taxon>Actinomycetota</taxon>
        <taxon>Actinomycetes</taxon>
        <taxon>Streptosporangiales</taxon>
        <taxon>Streptosporangiaceae</taxon>
        <taxon>Streptosporangium</taxon>
    </lineage>
</organism>
<accession>A0A239P0I8</accession>
<dbReference type="EMBL" id="FZOD01000078">
    <property type="protein sequence ID" value="SNT60657.1"/>
    <property type="molecule type" value="Genomic_DNA"/>
</dbReference>
<dbReference type="AlphaFoldDB" id="A0A239P0I8"/>
<dbReference type="Proteomes" id="UP000198282">
    <property type="component" value="Unassembled WGS sequence"/>
</dbReference>
<reference evidence="1 2" key="1">
    <citation type="submission" date="2017-06" db="EMBL/GenBank/DDBJ databases">
        <authorList>
            <person name="Kim H.J."/>
            <person name="Triplett B.A."/>
        </authorList>
    </citation>
    <scope>NUCLEOTIDE SEQUENCE [LARGE SCALE GENOMIC DNA]</scope>
    <source>
        <strain evidence="1 2">CGMCC 4.2132</strain>
    </source>
</reference>
<proteinExistence type="predicted"/>